<sequence>MAPASPGLNLHVVHREDETEGNDVIVHYMKWGLITSFTKKTEKPDYYKMVIAFTFVADP</sequence>
<organism evidence="1 2">
    <name type="scientific">Prunus armeniaca</name>
    <name type="common">Apricot</name>
    <name type="synonym">Armeniaca vulgaris</name>
    <dbReference type="NCBI Taxonomy" id="36596"/>
    <lineage>
        <taxon>Eukaryota</taxon>
        <taxon>Viridiplantae</taxon>
        <taxon>Streptophyta</taxon>
        <taxon>Embryophyta</taxon>
        <taxon>Tracheophyta</taxon>
        <taxon>Spermatophyta</taxon>
        <taxon>Magnoliopsida</taxon>
        <taxon>eudicotyledons</taxon>
        <taxon>Gunneridae</taxon>
        <taxon>Pentapetalae</taxon>
        <taxon>rosids</taxon>
        <taxon>fabids</taxon>
        <taxon>Rosales</taxon>
        <taxon>Rosaceae</taxon>
        <taxon>Amygdaloideae</taxon>
        <taxon>Amygdaleae</taxon>
        <taxon>Prunus</taxon>
    </lineage>
</organism>
<dbReference type="EMBL" id="CAEKKB010000008">
    <property type="protein sequence ID" value="CAB4321455.1"/>
    <property type="molecule type" value="Genomic_DNA"/>
</dbReference>
<keyword evidence="2" id="KW-1185">Reference proteome</keyword>
<evidence type="ECO:0000313" key="2">
    <source>
        <dbReference type="Proteomes" id="UP000507245"/>
    </source>
</evidence>
<evidence type="ECO:0000313" key="1">
    <source>
        <dbReference type="EMBL" id="CAB4321455.1"/>
    </source>
</evidence>
<reference evidence="2" key="1">
    <citation type="journal article" date="2020" name="Genome Biol.">
        <title>Gamete binning: chromosome-level and haplotype-resolved genome assembly enabled by high-throughput single-cell sequencing of gamete genomes.</title>
        <authorList>
            <person name="Campoy J.A."/>
            <person name="Sun H."/>
            <person name="Goel M."/>
            <person name="Jiao W.-B."/>
            <person name="Folz-Donahue K."/>
            <person name="Wang N."/>
            <person name="Rubio M."/>
            <person name="Liu C."/>
            <person name="Kukat C."/>
            <person name="Ruiz D."/>
            <person name="Huettel B."/>
            <person name="Schneeberger K."/>
        </authorList>
    </citation>
    <scope>NUCLEOTIDE SEQUENCE [LARGE SCALE GENOMIC DNA]</scope>
    <source>
        <strain evidence="2">cv. Rojo Pasion</strain>
    </source>
</reference>
<protein>
    <submittedName>
        <fullName evidence="1">Uncharacterized protein</fullName>
    </submittedName>
</protein>
<name>A0A6J5YC04_PRUAR</name>
<gene>
    <name evidence="1" type="ORF">ORAREDHAP_LOCUS50653</name>
</gene>
<dbReference type="OrthoDB" id="10253702at2759"/>
<proteinExistence type="predicted"/>
<dbReference type="AlphaFoldDB" id="A0A6J5YC04"/>
<accession>A0A6J5YC04</accession>
<dbReference type="Proteomes" id="UP000507245">
    <property type="component" value="Unassembled WGS sequence"/>
</dbReference>